<dbReference type="RefSeq" id="WP_252621603.1">
    <property type="nucleotide sequence ID" value="NZ_CP099490.1"/>
</dbReference>
<dbReference type="Proteomes" id="UP001056535">
    <property type="component" value="Chromosome"/>
</dbReference>
<reference evidence="2" key="1">
    <citation type="submission" date="2022-06" db="EMBL/GenBank/DDBJ databases">
        <title>Ornithinimicrobium JY.X270.</title>
        <authorList>
            <person name="Huang Y."/>
        </authorList>
    </citation>
    <scope>NUCLEOTIDE SEQUENCE</scope>
    <source>
        <strain evidence="2">JY.X270</strain>
    </source>
</reference>
<proteinExistence type="predicted"/>
<dbReference type="Pfam" id="PF13349">
    <property type="entry name" value="DUF4097"/>
    <property type="match status" value="1"/>
</dbReference>
<organism evidence="2 3">
    <name type="scientific">Ornithinimicrobium cryptoxanthini</name>
    <dbReference type="NCBI Taxonomy" id="2934161"/>
    <lineage>
        <taxon>Bacteria</taxon>
        <taxon>Bacillati</taxon>
        <taxon>Actinomycetota</taxon>
        <taxon>Actinomycetes</taxon>
        <taxon>Micrococcales</taxon>
        <taxon>Ornithinimicrobiaceae</taxon>
        <taxon>Ornithinimicrobium</taxon>
    </lineage>
</organism>
<evidence type="ECO:0000259" key="1">
    <source>
        <dbReference type="Pfam" id="PF13349"/>
    </source>
</evidence>
<evidence type="ECO:0000313" key="2">
    <source>
        <dbReference type="EMBL" id="USQ76900.1"/>
    </source>
</evidence>
<name>A0ABY4YJC2_9MICO</name>
<keyword evidence="3" id="KW-1185">Reference proteome</keyword>
<dbReference type="InterPro" id="IPR025164">
    <property type="entry name" value="Toastrack_DUF4097"/>
</dbReference>
<gene>
    <name evidence="2" type="ORF">NF557_02950</name>
</gene>
<protein>
    <submittedName>
        <fullName evidence="2">DUF4097 domain-containing protein</fullName>
    </submittedName>
</protein>
<evidence type="ECO:0000313" key="3">
    <source>
        <dbReference type="Proteomes" id="UP001056535"/>
    </source>
</evidence>
<dbReference type="EMBL" id="CP099490">
    <property type="protein sequence ID" value="USQ76900.1"/>
    <property type="molecule type" value="Genomic_DNA"/>
</dbReference>
<accession>A0ABY4YJC2</accession>
<sequence length="290" mass="29107">MDYTFETPHPPELTVEIGSGRVEITAGETNGRTLVTVTGKGSQEATVEQRGSTVAVIGPRSRDGWFSFGGSAHLDVRISAPRGSAVTTKLGSADLIASGVLGACSLRSGSGDNQLKDVGSLDATSGSGNLDVTVVNGEAVVRSGSGDIRIGTVTGDVQSVTGSGDLILGSAHGAVTAKSGSGDVRIDDSGRGAGVTTASGDVTVGRLAGGGVEARTASGDVSVQVRAGLPVWTDIHSLSGDVRSGLQSLGQPAEGDPYVELRLRTVSGDIAVAHLVEAPEHDPASQHQSS</sequence>
<feature type="domain" description="DUF4097" evidence="1">
    <location>
        <begin position="12"/>
        <end position="272"/>
    </location>
</feature>